<protein>
    <submittedName>
        <fullName evidence="1">Uncharacterized protein</fullName>
    </submittedName>
</protein>
<dbReference type="RefSeq" id="WP_408158603.1">
    <property type="nucleotide sequence ID" value="NZ_JAQQFM010000006.1"/>
</dbReference>
<reference evidence="1 2" key="1">
    <citation type="journal article" date="2024" name="Chem. Sci.">
        <title>Discovery of megapolipeptins by genome mining of a Burkholderiales bacteria collection.</title>
        <authorList>
            <person name="Paulo B.S."/>
            <person name="Recchia M.J.J."/>
            <person name="Lee S."/>
            <person name="Fergusson C.H."/>
            <person name="Romanowski S.B."/>
            <person name="Hernandez A."/>
            <person name="Krull N."/>
            <person name="Liu D.Y."/>
            <person name="Cavanagh H."/>
            <person name="Bos A."/>
            <person name="Gray C.A."/>
            <person name="Murphy B.T."/>
            <person name="Linington R.G."/>
            <person name="Eustaquio A.S."/>
        </authorList>
    </citation>
    <scope>NUCLEOTIDE SEQUENCE [LARGE SCALE GENOMIC DNA]</scope>
    <source>
        <strain evidence="1 2">RL21-008-BIB-A</strain>
    </source>
</reference>
<gene>
    <name evidence="1" type="ORF">PQR62_14120</name>
</gene>
<evidence type="ECO:0000313" key="1">
    <source>
        <dbReference type="EMBL" id="MFL9925410.1"/>
    </source>
</evidence>
<accession>A0ABW9ABN3</accession>
<proteinExistence type="predicted"/>
<keyword evidence="2" id="KW-1185">Reference proteome</keyword>
<name>A0ABW9ABN3_9BURK</name>
<comment type="caution">
    <text evidence="1">The sequence shown here is derived from an EMBL/GenBank/DDBJ whole genome shotgun (WGS) entry which is preliminary data.</text>
</comment>
<dbReference type="EMBL" id="JAQQFM010000006">
    <property type="protein sequence ID" value="MFL9925410.1"/>
    <property type="molecule type" value="Genomic_DNA"/>
</dbReference>
<organism evidence="1 2">
    <name type="scientific">Herbaspirillum lusitanum</name>
    <dbReference type="NCBI Taxonomy" id="213312"/>
    <lineage>
        <taxon>Bacteria</taxon>
        <taxon>Pseudomonadati</taxon>
        <taxon>Pseudomonadota</taxon>
        <taxon>Betaproteobacteria</taxon>
        <taxon>Burkholderiales</taxon>
        <taxon>Oxalobacteraceae</taxon>
        <taxon>Herbaspirillum</taxon>
    </lineage>
</organism>
<evidence type="ECO:0000313" key="2">
    <source>
        <dbReference type="Proteomes" id="UP001629246"/>
    </source>
</evidence>
<sequence length="78" mass="8115">MKFTGLVRIPALPAAKNGRGACRCIRMARFTFVNSGSGSVAVAHAYGKVSCAASRRHFYAAGSPDSADCFKAAACRSS</sequence>
<dbReference type="Proteomes" id="UP001629246">
    <property type="component" value="Unassembled WGS sequence"/>
</dbReference>